<dbReference type="Pfam" id="PF00092">
    <property type="entry name" value="VWA"/>
    <property type="match status" value="3"/>
</dbReference>
<dbReference type="InterPro" id="IPR008160">
    <property type="entry name" value="Collagen"/>
</dbReference>
<evidence type="ECO:0000256" key="4">
    <source>
        <dbReference type="ARBA" id="ARBA00022737"/>
    </source>
</evidence>
<keyword evidence="2" id="KW-0964">Secreted</keyword>
<name>A0AAJ7TK48_PETMA</name>
<dbReference type="CTD" id="1291"/>
<gene>
    <name evidence="10" type="primary">COL6A1</name>
</gene>
<dbReference type="GO" id="GO:0005581">
    <property type="term" value="C:collagen trimer"/>
    <property type="evidence" value="ECO:0007669"/>
    <property type="project" value="UniProtKB-KW"/>
</dbReference>
<feature type="domain" description="VWFA" evidence="8">
    <location>
        <begin position="47"/>
        <end position="239"/>
    </location>
</feature>
<dbReference type="Pfam" id="PF01391">
    <property type="entry name" value="Collagen"/>
    <property type="match status" value="2"/>
</dbReference>
<dbReference type="PROSITE" id="PS50234">
    <property type="entry name" value="VWFA"/>
    <property type="match status" value="3"/>
</dbReference>
<keyword evidence="4" id="KW-0677">Repeat</keyword>
<dbReference type="PANTHER" id="PTHR24020">
    <property type="entry name" value="COLLAGEN ALPHA"/>
    <property type="match status" value="1"/>
</dbReference>
<evidence type="ECO:0000256" key="6">
    <source>
        <dbReference type="SAM" id="MobiDB-lite"/>
    </source>
</evidence>
<feature type="compositionally biased region" description="Basic and acidic residues" evidence="6">
    <location>
        <begin position="328"/>
        <end position="337"/>
    </location>
</feature>
<feature type="domain" description="VWFA" evidence="8">
    <location>
        <begin position="615"/>
        <end position="798"/>
    </location>
</feature>
<keyword evidence="7" id="KW-0732">Signal</keyword>
<keyword evidence="3" id="KW-0272">Extracellular matrix</keyword>
<keyword evidence="5" id="KW-0130">Cell adhesion</keyword>
<dbReference type="SUPFAM" id="SSF53300">
    <property type="entry name" value="vWA-like"/>
    <property type="match status" value="3"/>
</dbReference>
<feature type="chain" id="PRO_5042582832" evidence="7">
    <location>
        <begin position="32"/>
        <end position="1023"/>
    </location>
</feature>
<comment type="subcellular location">
    <subcellularLocation>
        <location evidence="1">Secreted</location>
        <location evidence="1">Extracellular space</location>
        <location evidence="1">Extracellular matrix</location>
    </subcellularLocation>
</comment>
<evidence type="ECO:0000256" key="3">
    <source>
        <dbReference type="ARBA" id="ARBA00022530"/>
    </source>
</evidence>
<proteinExistence type="predicted"/>
<evidence type="ECO:0000313" key="9">
    <source>
        <dbReference type="Proteomes" id="UP001318040"/>
    </source>
</evidence>
<accession>A0AAJ7TK48</accession>
<dbReference type="InterPro" id="IPR002035">
    <property type="entry name" value="VWF_A"/>
</dbReference>
<feature type="signal peptide" evidence="7">
    <location>
        <begin position="1"/>
        <end position="31"/>
    </location>
</feature>
<evidence type="ECO:0000256" key="1">
    <source>
        <dbReference type="ARBA" id="ARBA00004498"/>
    </source>
</evidence>
<sequence>MERPGRVSSLPRALLLICLPLLAFFLHDSVAQTRARSIMRVEECPVDIYFVLDTSESVALRIKPYEAVVDKIKDFTNMFIDKLNNRYFPCDRNLTWNAGALHYSDEVKLVSSMVELPFKRAELKKNVSAIQYIGRGTHTDCAIKEAIEVLRLRRSNKYIVVVTDGHPLDGYNEPCGGLTHVVDNAKGLDIKFFAVAVTPKHVETRLALIASGPDYRKNYSATDNDIANNEVITDILETIYKQVKDHCCTFECDAPRGISGTAGDKGDPGSGGKRGPPGRAGSDGLPGLAGDIGPPGHPGEKGDRGIIGDKGGRGGQGQKGDKGLPGIDGKDGLKGDHGYAGIPGCVGDPGNDGEHGEPGPKGDAGLFGKKGQKGENGDEGTPGPPGIMGTAGPKGNRGRNGLNGVKGERGDEGDFGGPGIPGLIGSKGDPGMIGPPGNRGSKGDKGVNGAIGPDGHEGFSGDVGKQGPKGRPGAKGHKGEPGIPGEEGSDGPKGVPGPIGEQGPVGMRGEDGTPAEGIKGQQGFPGTSGQRGPSGDRGPKGFPGLKGDRGEFGDAGEDQNINGKGGPKGPKGYPGPSGDIGPPGSPGKPAIDECEMLDIIRRMCSCCECKCGPVELIFVLDSSESIGTESFTISKEFIIQVLNRVVDNENIKESNIMVVQYSHEKTEEMINFKDSSIKSLMDFKRAIKNLNWIAGGTYTGHALDFTKKMLEKTQNPNRVAIVLTDGRNDDKRDVKSLKSLCNLPGIRVRGVGVGDAFKRGPRAEGITDIECNAKANSDSVLAVASYAELLDDSFLENVTNVICKDRKCPDFTCPAGFTVPTDLMMLLDSSASIGEKNFKSLKLVVEKVAKRLLVPKDRSARSTTRVGVIQFSNTKQQEVVSEFDTNATLVAQRIHEKTFLGSTTDLPDALRFTANYINSKAEPVAKTKRQLLIFTDGHVQDSKQSALVAQIKELIKAKVNIHVVSMGENVNEKVLSILVTGEANTKKMDVMQEKVIPVVDYDVLSNDITYQKIAHRISKNPTA</sequence>
<dbReference type="Gene3D" id="3.40.50.410">
    <property type="entry name" value="von Willebrand factor, type A domain"/>
    <property type="match status" value="3"/>
</dbReference>
<dbReference type="InterPro" id="IPR050525">
    <property type="entry name" value="ECM_Assembly_Org"/>
</dbReference>
<dbReference type="KEGG" id="pmrn:116947620"/>
<keyword evidence="10" id="KW-0176">Collagen</keyword>
<dbReference type="InterPro" id="IPR036465">
    <property type="entry name" value="vWFA_dom_sf"/>
</dbReference>
<evidence type="ECO:0000256" key="2">
    <source>
        <dbReference type="ARBA" id="ARBA00022525"/>
    </source>
</evidence>
<dbReference type="AlphaFoldDB" id="A0AAJ7TK48"/>
<evidence type="ECO:0000256" key="5">
    <source>
        <dbReference type="ARBA" id="ARBA00022889"/>
    </source>
</evidence>
<dbReference type="SMART" id="SM00327">
    <property type="entry name" value="VWA"/>
    <property type="match status" value="3"/>
</dbReference>
<dbReference type="PRINTS" id="PR00453">
    <property type="entry name" value="VWFADOMAIN"/>
</dbReference>
<protein>
    <submittedName>
        <fullName evidence="10">Collagen alpha-1(VI) chain</fullName>
    </submittedName>
</protein>
<keyword evidence="9" id="KW-1185">Reference proteome</keyword>
<feature type="region of interest" description="Disordered" evidence="6">
    <location>
        <begin position="258"/>
        <end position="587"/>
    </location>
</feature>
<dbReference type="GO" id="GO:0007155">
    <property type="term" value="P:cell adhesion"/>
    <property type="evidence" value="ECO:0007669"/>
    <property type="project" value="UniProtKB-KW"/>
</dbReference>
<evidence type="ECO:0000313" key="10">
    <source>
        <dbReference type="RefSeq" id="XP_032819476.1"/>
    </source>
</evidence>
<organism evidence="9 10">
    <name type="scientific">Petromyzon marinus</name>
    <name type="common">Sea lamprey</name>
    <dbReference type="NCBI Taxonomy" id="7757"/>
    <lineage>
        <taxon>Eukaryota</taxon>
        <taxon>Metazoa</taxon>
        <taxon>Chordata</taxon>
        <taxon>Craniata</taxon>
        <taxon>Vertebrata</taxon>
        <taxon>Cyclostomata</taxon>
        <taxon>Hyperoartia</taxon>
        <taxon>Petromyzontiformes</taxon>
        <taxon>Petromyzontidae</taxon>
        <taxon>Petromyzon</taxon>
    </lineage>
</organism>
<dbReference type="FunFam" id="3.40.50.410:FF:000026">
    <property type="entry name" value="Collagen, type VI, alpha 1"/>
    <property type="match status" value="1"/>
</dbReference>
<feature type="compositionally biased region" description="Low complexity" evidence="6">
    <location>
        <begin position="570"/>
        <end position="582"/>
    </location>
</feature>
<dbReference type="PANTHER" id="PTHR24020:SF20">
    <property type="entry name" value="PH DOMAIN-CONTAINING PROTEIN"/>
    <property type="match status" value="1"/>
</dbReference>
<dbReference type="RefSeq" id="XP_032819476.1">
    <property type="nucleotide sequence ID" value="XM_032963585.1"/>
</dbReference>
<reference evidence="10" key="1">
    <citation type="submission" date="2025-08" db="UniProtKB">
        <authorList>
            <consortium name="RefSeq"/>
        </authorList>
    </citation>
    <scope>IDENTIFICATION</scope>
    <source>
        <tissue evidence="10">Sperm</tissue>
    </source>
</reference>
<evidence type="ECO:0000256" key="7">
    <source>
        <dbReference type="SAM" id="SignalP"/>
    </source>
</evidence>
<dbReference type="Proteomes" id="UP001318040">
    <property type="component" value="Chromosome 2"/>
</dbReference>
<feature type="domain" description="VWFA" evidence="8">
    <location>
        <begin position="822"/>
        <end position="1013"/>
    </location>
</feature>
<evidence type="ECO:0000259" key="8">
    <source>
        <dbReference type="PROSITE" id="PS50234"/>
    </source>
</evidence>
<feature type="compositionally biased region" description="Basic and acidic residues" evidence="6">
    <location>
        <begin position="298"/>
        <end position="312"/>
    </location>
</feature>